<comment type="caution">
    <text evidence="3">The sequence shown here is derived from an EMBL/GenBank/DDBJ whole genome shotgun (WGS) entry which is preliminary data.</text>
</comment>
<sequence>MSTAGEMAAEMEQLTSGASNRIIPIIRTLRTPFIFLQSVIFYLLLLLFPRRRRRQTAVEDVVEAPQLPAKTARRRSVWRREEEDTMRRRALAEGWDMGFENDDGEIRCRGSTSLFFGVRNNALFCRSWFPAVDESKGILIIIHGLNEHSGRYAQFAKQLTSRRYGVYAMDWIGHGGSDGLHGYVPSLDHVVADTGVFLEKIKAENPGVPCFLFGHSTGGAVVLKAASYPHIEQMLEGIVLTSPALRVRPTHPIVKAVAPLFSLVVPKLQFKGANKRGIPVSRDPAALLAKYSDPLVYTGPIRVRTGHEILRISSYLMQNFKSVTVPFLVLHGTADKVTDPLASQDLYNEAASEIKDIRLYDGFLHDLLFEPEREEIGQNIIEWMDKRLDRRV</sequence>
<feature type="transmembrane region" description="Helical" evidence="1">
    <location>
        <begin position="29"/>
        <end position="48"/>
    </location>
</feature>
<dbReference type="InterPro" id="IPR029058">
    <property type="entry name" value="AB_hydrolase_fold"/>
</dbReference>
<dbReference type="InterPro" id="IPR051044">
    <property type="entry name" value="MAG_DAG_Lipase"/>
</dbReference>
<dbReference type="PANTHER" id="PTHR11614">
    <property type="entry name" value="PHOSPHOLIPASE-RELATED"/>
    <property type="match status" value="1"/>
</dbReference>
<evidence type="ECO:0000313" key="4">
    <source>
        <dbReference type="Proteomes" id="UP001396334"/>
    </source>
</evidence>
<dbReference type="PRINTS" id="PR00111">
    <property type="entry name" value="ABHYDROLASE"/>
</dbReference>
<evidence type="ECO:0000256" key="1">
    <source>
        <dbReference type="SAM" id="Phobius"/>
    </source>
</evidence>
<gene>
    <name evidence="3" type="ORF">V6N11_062640</name>
</gene>
<keyword evidence="1" id="KW-1133">Transmembrane helix</keyword>
<dbReference type="InterPro" id="IPR022742">
    <property type="entry name" value="Hydrolase_4"/>
</dbReference>
<dbReference type="Pfam" id="PF12146">
    <property type="entry name" value="Hydrolase_4"/>
    <property type="match status" value="1"/>
</dbReference>
<keyword evidence="1" id="KW-0472">Membrane</keyword>
<evidence type="ECO:0000259" key="2">
    <source>
        <dbReference type="Pfam" id="PF12146"/>
    </source>
</evidence>
<protein>
    <recommendedName>
        <fullName evidence="2">Serine aminopeptidase S33 domain-containing protein</fullName>
    </recommendedName>
</protein>
<proteinExistence type="predicted"/>
<dbReference type="Gene3D" id="3.40.50.1820">
    <property type="entry name" value="alpha/beta hydrolase"/>
    <property type="match status" value="1"/>
</dbReference>
<dbReference type="EMBL" id="JBBPBN010000052">
    <property type="protein sequence ID" value="KAK8991637.1"/>
    <property type="molecule type" value="Genomic_DNA"/>
</dbReference>
<accession>A0ABR2PTM6</accession>
<dbReference type="InterPro" id="IPR000073">
    <property type="entry name" value="AB_hydrolase_1"/>
</dbReference>
<feature type="domain" description="Serine aminopeptidase S33" evidence="2">
    <location>
        <begin position="134"/>
        <end position="372"/>
    </location>
</feature>
<organism evidence="3 4">
    <name type="scientific">Hibiscus sabdariffa</name>
    <name type="common">roselle</name>
    <dbReference type="NCBI Taxonomy" id="183260"/>
    <lineage>
        <taxon>Eukaryota</taxon>
        <taxon>Viridiplantae</taxon>
        <taxon>Streptophyta</taxon>
        <taxon>Embryophyta</taxon>
        <taxon>Tracheophyta</taxon>
        <taxon>Spermatophyta</taxon>
        <taxon>Magnoliopsida</taxon>
        <taxon>eudicotyledons</taxon>
        <taxon>Gunneridae</taxon>
        <taxon>Pentapetalae</taxon>
        <taxon>rosids</taxon>
        <taxon>malvids</taxon>
        <taxon>Malvales</taxon>
        <taxon>Malvaceae</taxon>
        <taxon>Malvoideae</taxon>
        <taxon>Hibiscus</taxon>
    </lineage>
</organism>
<dbReference type="Proteomes" id="UP001396334">
    <property type="component" value="Unassembled WGS sequence"/>
</dbReference>
<keyword evidence="1" id="KW-0812">Transmembrane</keyword>
<reference evidence="3 4" key="1">
    <citation type="journal article" date="2024" name="G3 (Bethesda)">
        <title>Genome assembly of Hibiscus sabdariffa L. provides insights into metabolisms of medicinal natural products.</title>
        <authorList>
            <person name="Kim T."/>
        </authorList>
    </citation>
    <scope>NUCLEOTIDE SEQUENCE [LARGE SCALE GENOMIC DNA]</scope>
    <source>
        <strain evidence="3">TK-2024</strain>
        <tissue evidence="3">Old leaves</tissue>
    </source>
</reference>
<dbReference type="SUPFAM" id="SSF53474">
    <property type="entry name" value="alpha/beta-Hydrolases"/>
    <property type="match status" value="1"/>
</dbReference>
<name>A0ABR2PTM6_9ROSI</name>
<evidence type="ECO:0000313" key="3">
    <source>
        <dbReference type="EMBL" id="KAK8991637.1"/>
    </source>
</evidence>
<keyword evidence="4" id="KW-1185">Reference proteome</keyword>